<dbReference type="AlphaFoldDB" id="A0A369CCM2"/>
<proteinExistence type="predicted"/>
<dbReference type="EMBL" id="QPJY01000002">
    <property type="protein sequence ID" value="RCX31750.1"/>
    <property type="molecule type" value="Genomic_DNA"/>
</dbReference>
<dbReference type="Proteomes" id="UP000252707">
    <property type="component" value="Unassembled WGS sequence"/>
</dbReference>
<dbReference type="Pfam" id="PF13710">
    <property type="entry name" value="ACT_5"/>
    <property type="match status" value="1"/>
</dbReference>
<evidence type="ECO:0000313" key="1">
    <source>
        <dbReference type="EMBL" id="RCX31750.1"/>
    </source>
</evidence>
<keyword evidence="2" id="KW-1185">Reference proteome</keyword>
<name>A0A369CCM2_9GAMM</name>
<dbReference type="RefSeq" id="WP_114278602.1">
    <property type="nucleotide sequence ID" value="NZ_QPJY01000002.1"/>
</dbReference>
<dbReference type="OrthoDB" id="6198158at2"/>
<dbReference type="InterPro" id="IPR045865">
    <property type="entry name" value="ACT-like_dom_sf"/>
</dbReference>
<sequence>MMFDIQMQAGRAPATLERILQAARVRGFELQGLEVRPTADGRHYRVRLTVESELPPARLIRQLEKQVGISELTTLLKAGREAPVPAAASS</sequence>
<dbReference type="SUPFAM" id="SSF55021">
    <property type="entry name" value="ACT-like"/>
    <property type="match status" value="1"/>
</dbReference>
<organism evidence="1 2">
    <name type="scientific">Thioalbus denitrificans</name>
    <dbReference type="NCBI Taxonomy" id="547122"/>
    <lineage>
        <taxon>Bacteria</taxon>
        <taxon>Pseudomonadati</taxon>
        <taxon>Pseudomonadota</taxon>
        <taxon>Gammaproteobacteria</taxon>
        <taxon>Chromatiales</taxon>
        <taxon>Ectothiorhodospiraceae</taxon>
        <taxon>Thioalbus</taxon>
    </lineage>
</organism>
<accession>A0A369CCM2</accession>
<reference evidence="1 2" key="1">
    <citation type="submission" date="2018-07" db="EMBL/GenBank/DDBJ databases">
        <title>Genomic Encyclopedia of Type Strains, Phase IV (KMG-IV): sequencing the most valuable type-strain genomes for metagenomic binning, comparative biology and taxonomic classification.</title>
        <authorList>
            <person name="Goeker M."/>
        </authorList>
    </citation>
    <scope>NUCLEOTIDE SEQUENCE [LARGE SCALE GENOMIC DNA]</scope>
    <source>
        <strain evidence="1 2">DSM 26407</strain>
    </source>
</reference>
<protein>
    <submittedName>
        <fullName evidence="1">Acetolactate synthase small subunit</fullName>
    </submittedName>
</protein>
<comment type="caution">
    <text evidence="1">The sequence shown here is derived from an EMBL/GenBank/DDBJ whole genome shotgun (WGS) entry which is preliminary data.</text>
</comment>
<evidence type="ECO:0000313" key="2">
    <source>
        <dbReference type="Proteomes" id="UP000252707"/>
    </source>
</evidence>
<gene>
    <name evidence="1" type="ORF">DFQ59_10297</name>
</gene>